<dbReference type="AlphaFoldDB" id="A0A1S3YJW1"/>
<dbReference type="OMA" id="CEMEPET"/>
<organism evidence="2 3">
    <name type="scientific">Nicotiana tabacum</name>
    <name type="common">Common tobacco</name>
    <dbReference type="NCBI Taxonomy" id="4097"/>
    <lineage>
        <taxon>Eukaryota</taxon>
        <taxon>Viridiplantae</taxon>
        <taxon>Streptophyta</taxon>
        <taxon>Embryophyta</taxon>
        <taxon>Tracheophyta</taxon>
        <taxon>Spermatophyta</taxon>
        <taxon>Magnoliopsida</taxon>
        <taxon>eudicotyledons</taxon>
        <taxon>Gunneridae</taxon>
        <taxon>Pentapetalae</taxon>
        <taxon>asterids</taxon>
        <taxon>lamiids</taxon>
        <taxon>Solanales</taxon>
        <taxon>Solanaceae</taxon>
        <taxon>Nicotianoideae</taxon>
        <taxon>Nicotianeae</taxon>
        <taxon>Nicotiana</taxon>
    </lineage>
</organism>
<proteinExistence type="predicted"/>
<accession>A0A1S3YJW1</accession>
<evidence type="ECO:0000313" key="3">
    <source>
        <dbReference type="RefSeq" id="XP_016452524.1"/>
    </source>
</evidence>
<reference evidence="3" key="2">
    <citation type="submission" date="2025-08" db="UniProtKB">
        <authorList>
            <consortium name="RefSeq"/>
        </authorList>
    </citation>
    <scope>IDENTIFICATION</scope>
    <source>
        <tissue evidence="3">Leaf</tissue>
    </source>
</reference>
<sequence length="174" mass="20458">MEKWPWSRWVWSKGNVPKHSFICWLAGHGQLLTRVRLQKMGITQDTMCAICDNAPETIEHLFFECQFSRACVQAMVKWLNIGVQNTTLQGMWRRLTRGVKGENCRNLVNSVLAALVYYIWKAGNEALWHQRLPKPEAICTQIQQECKTIHDRNGSKKGSRRNREWIEELYRKKI</sequence>
<feature type="domain" description="Reverse transcriptase zinc-binding" evidence="1">
    <location>
        <begin position="3"/>
        <end position="70"/>
    </location>
</feature>
<reference evidence="2" key="1">
    <citation type="journal article" date="2014" name="Nat. Commun.">
        <title>The tobacco genome sequence and its comparison with those of tomato and potato.</title>
        <authorList>
            <person name="Sierro N."/>
            <person name="Battey J.N."/>
            <person name="Ouadi S."/>
            <person name="Bakaher N."/>
            <person name="Bovet L."/>
            <person name="Willig A."/>
            <person name="Goepfert S."/>
            <person name="Peitsch M.C."/>
            <person name="Ivanov N.V."/>
        </authorList>
    </citation>
    <scope>NUCLEOTIDE SEQUENCE [LARGE SCALE GENOMIC DNA]</scope>
</reference>
<dbReference type="OrthoDB" id="1210636at2759"/>
<protein>
    <submittedName>
        <fullName evidence="3">Uncharacterized protein LOC107777067</fullName>
    </submittedName>
</protein>
<dbReference type="PANTHER" id="PTHR33116">
    <property type="entry name" value="REVERSE TRANSCRIPTASE ZINC-BINDING DOMAIN-CONTAINING PROTEIN-RELATED-RELATED"/>
    <property type="match status" value="1"/>
</dbReference>
<name>A0A1S3YJW1_TOBAC</name>
<dbReference type="KEGG" id="nta:107777067"/>
<dbReference type="Pfam" id="PF13966">
    <property type="entry name" value="zf-RVT"/>
    <property type="match status" value="1"/>
</dbReference>
<dbReference type="GeneID" id="107777067"/>
<dbReference type="PaxDb" id="4097-A0A1S3YJW1"/>
<dbReference type="RefSeq" id="XP_016452524.1">
    <property type="nucleotide sequence ID" value="XM_016597038.1"/>
</dbReference>
<keyword evidence="2" id="KW-1185">Reference proteome</keyword>
<evidence type="ECO:0000313" key="2">
    <source>
        <dbReference type="Proteomes" id="UP000790787"/>
    </source>
</evidence>
<dbReference type="Proteomes" id="UP000790787">
    <property type="component" value="Chromosome 17"/>
</dbReference>
<dbReference type="InterPro" id="IPR026960">
    <property type="entry name" value="RVT-Znf"/>
</dbReference>
<evidence type="ECO:0000259" key="1">
    <source>
        <dbReference type="Pfam" id="PF13966"/>
    </source>
</evidence>
<dbReference type="PANTHER" id="PTHR33116:SF84">
    <property type="entry name" value="RNA-DIRECTED DNA POLYMERASE"/>
    <property type="match status" value="1"/>
</dbReference>
<gene>
    <name evidence="3" type="primary">LOC107777067</name>
</gene>